<reference evidence="1" key="1">
    <citation type="journal article" date="2020" name="Nature">
        <title>Giant virus diversity and host interactions through global metagenomics.</title>
        <authorList>
            <person name="Schulz F."/>
            <person name="Roux S."/>
            <person name="Paez-Espino D."/>
            <person name="Jungbluth S."/>
            <person name="Walsh D.A."/>
            <person name="Denef V.J."/>
            <person name="McMahon K.D."/>
            <person name="Konstantinidis K.T."/>
            <person name="Eloe-Fadrosh E.A."/>
            <person name="Kyrpides N.C."/>
            <person name="Woyke T."/>
        </authorList>
    </citation>
    <scope>NUCLEOTIDE SEQUENCE</scope>
    <source>
        <strain evidence="1">GVMAG-M-3300021963-12</strain>
    </source>
</reference>
<dbReference type="EMBL" id="MN739481">
    <property type="protein sequence ID" value="QHT07415.1"/>
    <property type="molecule type" value="Genomic_DNA"/>
</dbReference>
<proteinExistence type="predicted"/>
<name>A0A6C0CV79_9ZZZZ</name>
<accession>A0A6C0CV79</accession>
<dbReference type="AlphaFoldDB" id="A0A6C0CV79"/>
<protein>
    <submittedName>
        <fullName evidence="1">Uncharacterized protein</fullName>
    </submittedName>
</protein>
<evidence type="ECO:0000313" key="1">
    <source>
        <dbReference type="EMBL" id="QHT07415.1"/>
    </source>
</evidence>
<organism evidence="1">
    <name type="scientific">viral metagenome</name>
    <dbReference type="NCBI Taxonomy" id="1070528"/>
    <lineage>
        <taxon>unclassified sequences</taxon>
        <taxon>metagenomes</taxon>
        <taxon>organismal metagenomes</taxon>
    </lineage>
</organism>
<sequence length="302" mass="35979">MKVLDHCKYNIRDYTYIGIGSKNRVSTLEEFNADMDQILPCFLEKVQDKTIRCIHFDEQFSPEYDKGFLNNYFTSKGFSQTYDNVWLSNDSRIEVIIMSNNLVDDIFLRRMIMLMLEYSTQMVVQMFTGKELVPEFKRIYNRFDDESKDYIKKNVLFDITYGTDCNCMTPMTQYEPLVDKNGKFYNFVLYDENDILKSIGVHPKMNKYIADYFNKKLSKLLNDDHVNYRRAIRGEALLFPSNFTSAQEIMDNLLLNVRGILHIQEKLGILTREKRETFETYSKNYNEVDMYKWYSAMTTLYK</sequence>